<evidence type="ECO:0000256" key="1">
    <source>
        <dbReference type="ARBA" id="ARBA00022676"/>
    </source>
</evidence>
<accession>A0AAD5GQA9</accession>
<sequence>MSKLSRVIQKPSYIAASFIVKTLITTPHSSYRKLKAVVMEDESVESSLSVDVLGSDNSFVASFMSLMRVAFYEPTSKCKTTKTEVIKRGKFVALKILKHEDLRSVLSGQRGPIAYALVLNAATALTVSGRVGTLAEAVTLAQDTLQSGKVIKTLDRWIVVS</sequence>
<dbReference type="SUPFAM" id="SSF52418">
    <property type="entry name" value="Nucleoside phosphorylase/phosphoribosyltransferase catalytic domain"/>
    <property type="match status" value="1"/>
</dbReference>
<dbReference type="Proteomes" id="UP001206925">
    <property type="component" value="Unassembled WGS sequence"/>
</dbReference>
<keyword evidence="2" id="KW-0808">Transferase</keyword>
<gene>
    <name evidence="3" type="ORF">M8C21_029003</name>
</gene>
<dbReference type="GO" id="GO:0004048">
    <property type="term" value="F:anthranilate phosphoribosyltransferase activity"/>
    <property type="evidence" value="ECO:0007669"/>
    <property type="project" value="InterPro"/>
</dbReference>
<evidence type="ECO:0000256" key="2">
    <source>
        <dbReference type="ARBA" id="ARBA00022679"/>
    </source>
</evidence>
<organism evidence="3 4">
    <name type="scientific">Ambrosia artemisiifolia</name>
    <name type="common">Common ragweed</name>
    <dbReference type="NCBI Taxonomy" id="4212"/>
    <lineage>
        <taxon>Eukaryota</taxon>
        <taxon>Viridiplantae</taxon>
        <taxon>Streptophyta</taxon>
        <taxon>Embryophyta</taxon>
        <taxon>Tracheophyta</taxon>
        <taxon>Spermatophyta</taxon>
        <taxon>Magnoliopsida</taxon>
        <taxon>eudicotyledons</taxon>
        <taxon>Gunneridae</taxon>
        <taxon>Pentapetalae</taxon>
        <taxon>asterids</taxon>
        <taxon>campanulids</taxon>
        <taxon>Asterales</taxon>
        <taxon>Asteraceae</taxon>
        <taxon>Asteroideae</taxon>
        <taxon>Heliantheae alliance</taxon>
        <taxon>Heliantheae</taxon>
        <taxon>Ambrosia</taxon>
    </lineage>
</organism>
<proteinExistence type="predicted"/>
<feature type="non-terminal residue" evidence="3">
    <location>
        <position position="1"/>
    </location>
</feature>
<keyword evidence="1" id="KW-0328">Glycosyltransferase</keyword>
<dbReference type="GO" id="GO:0000162">
    <property type="term" value="P:L-tryptophan biosynthetic process"/>
    <property type="evidence" value="ECO:0007669"/>
    <property type="project" value="InterPro"/>
</dbReference>
<keyword evidence="4" id="KW-1185">Reference proteome</keyword>
<comment type="caution">
    <text evidence="3">The sequence shown here is derived from an EMBL/GenBank/DDBJ whole genome shotgun (WGS) entry which is preliminary data.</text>
</comment>
<evidence type="ECO:0000313" key="3">
    <source>
        <dbReference type="EMBL" id="KAI7751437.1"/>
    </source>
</evidence>
<reference evidence="3" key="1">
    <citation type="submission" date="2022-06" db="EMBL/GenBank/DDBJ databases">
        <title>Uncovering the hologenomic basis of an extraordinary plant invasion.</title>
        <authorList>
            <person name="Bieker V.C."/>
            <person name="Martin M.D."/>
            <person name="Gilbert T."/>
            <person name="Hodgins K."/>
            <person name="Battlay P."/>
            <person name="Petersen B."/>
            <person name="Wilson J."/>
        </authorList>
    </citation>
    <scope>NUCLEOTIDE SEQUENCE</scope>
    <source>
        <strain evidence="3">AA19_3_7</strain>
        <tissue evidence="3">Leaf</tissue>
    </source>
</reference>
<protein>
    <submittedName>
        <fullName evidence="3">Uncharacterized protein</fullName>
    </submittedName>
</protein>
<dbReference type="GO" id="GO:0005829">
    <property type="term" value="C:cytosol"/>
    <property type="evidence" value="ECO:0007669"/>
    <property type="project" value="TreeGrafter"/>
</dbReference>
<name>A0AAD5GQA9_AMBAR</name>
<dbReference type="Gene3D" id="3.40.1030.10">
    <property type="entry name" value="Nucleoside phosphorylase/phosphoribosyltransferase catalytic domain"/>
    <property type="match status" value="1"/>
</dbReference>
<dbReference type="InterPro" id="IPR035902">
    <property type="entry name" value="Nuc_phospho_transferase"/>
</dbReference>
<dbReference type="PANTHER" id="PTHR43285">
    <property type="entry name" value="ANTHRANILATE PHOSPHORIBOSYLTRANSFERASE"/>
    <property type="match status" value="1"/>
</dbReference>
<dbReference type="InterPro" id="IPR005940">
    <property type="entry name" value="Anthranilate_Pribosyl_Tfrase"/>
</dbReference>
<evidence type="ECO:0000313" key="4">
    <source>
        <dbReference type="Proteomes" id="UP001206925"/>
    </source>
</evidence>
<dbReference type="AlphaFoldDB" id="A0AAD5GQA9"/>
<dbReference type="PANTHER" id="PTHR43285:SF1">
    <property type="entry name" value="ANTHRANILATE PHOSPHORIBOSYLTRANSFERASE, CHLOROPLASTIC-LIKE ISOFORM X1"/>
    <property type="match status" value="1"/>
</dbReference>
<dbReference type="EMBL" id="JAMZMK010005914">
    <property type="protein sequence ID" value="KAI7751437.1"/>
    <property type="molecule type" value="Genomic_DNA"/>
</dbReference>